<keyword evidence="3" id="KW-1185">Reference proteome</keyword>
<comment type="caution">
    <text evidence="2">The sequence shown here is derived from an EMBL/GenBank/DDBJ whole genome shotgun (WGS) entry which is preliminary data.</text>
</comment>
<organism evidence="2 3">
    <name type="scientific">Azomonas agilis</name>
    <dbReference type="NCBI Taxonomy" id="116849"/>
    <lineage>
        <taxon>Bacteria</taxon>
        <taxon>Pseudomonadati</taxon>
        <taxon>Pseudomonadota</taxon>
        <taxon>Gammaproteobacteria</taxon>
        <taxon>Pseudomonadales</taxon>
        <taxon>Pseudomonadaceae</taxon>
        <taxon>Azomonas</taxon>
    </lineage>
</organism>
<sequence>MISTAPAIEAYFQAVHQRMADLPVVNPALRVELLGWQAIAEHDWLGVLITPWCMNLFWQSAAHQHALKGDTRLLSLPSGDYECLLHQAEGLGTYATASLCSPMQDFNAQDEAQQLAEQILDLLLAELTRTPTAGVSRRGLFQRLLGQEAEV</sequence>
<evidence type="ECO:0000313" key="3">
    <source>
        <dbReference type="Proteomes" id="UP000319627"/>
    </source>
</evidence>
<comment type="similarity">
    <text evidence="1">Belongs to the HupJ family.</text>
</comment>
<evidence type="ECO:0000313" key="2">
    <source>
        <dbReference type="EMBL" id="TWH76606.1"/>
    </source>
</evidence>
<dbReference type="NCBIfam" id="TIGR03993">
    <property type="entry name" value="hydrog_HybE"/>
    <property type="match status" value="1"/>
</dbReference>
<dbReference type="Pfam" id="PF11939">
    <property type="entry name" value="NiFe-hyd_HybE"/>
    <property type="match status" value="1"/>
</dbReference>
<protein>
    <submittedName>
        <fullName evidence="2">[NiFe] hydrogenase assembly HybE family chaperone</fullName>
    </submittedName>
</protein>
<name>A0A562J0A2_9GAMM</name>
<dbReference type="AlphaFoldDB" id="A0A562J0A2"/>
<accession>A0A562J0A2</accession>
<dbReference type="Proteomes" id="UP000319627">
    <property type="component" value="Unassembled WGS sequence"/>
</dbReference>
<dbReference type="Gene3D" id="3.30.1460.40">
    <property type="entry name" value="[NiFe]-hydrogenase assembly chaperone, HybE"/>
    <property type="match status" value="1"/>
</dbReference>
<reference evidence="2 3" key="1">
    <citation type="submission" date="2019-07" db="EMBL/GenBank/DDBJ databases">
        <title>Genomic Encyclopedia of Type Strains, Phase I: the one thousand microbial genomes (KMG-I) project.</title>
        <authorList>
            <person name="Kyrpides N."/>
        </authorList>
    </citation>
    <scope>NUCLEOTIDE SEQUENCE [LARGE SCALE GENOMIC DNA]</scope>
    <source>
        <strain evidence="2 3">DSM 375</strain>
    </source>
</reference>
<dbReference type="EMBL" id="VLKG01000002">
    <property type="protein sequence ID" value="TWH76606.1"/>
    <property type="molecule type" value="Genomic_DNA"/>
</dbReference>
<dbReference type="InterPro" id="IPR023994">
    <property type="entry name" value="NiFe-hyd_HybE"/>
</dbReference>
<dbReference type="InterPro" id="IPR038530">
    <property type="entry name" value="NiFe-hyd_HybE_sf"/>
</dbReference>
<gene>
    <name evidence="2" type="ORF">LX59_00651</name>
</gene>
<proteinExistence type="inferred from homology"/>
<evidence type="ECO:0000256" key="1">
    <source>
        <dbReference type="ARBA" id="ARBA00006532"/>
    </source>
</evidence>